<evidence type="ECO:0000313" key="2">
    <source>
        <dbReference type="EMBL" id="CUO45295.1"/>
    </source>
</evidence>
<feature type="transmembrane region" description="Helical" evidence="1">
    <location>
        <begin position="21"/>
        <end position="39"/>
    </location>
</feature>
<accession>A0A174FAW1</accession>
<keyword evidence="1" id="KW-0472">Membrane</keyword>
<dbReference type="EMBL" id="CYYR01000032">
    <property type="protein sequence ID" value="CUO45295.1"/>
    <property type="molecule type" value="Genomic_DNA"/>
</dbReference>
<dbReference type="AlphaFoldDB" id="A0A174FAW1"/>
<reference evidence="2 3" key="1">
    <citation type="submission" date="2015-09" db="EMBL/GenBank/DDBJ databases">
        <authorList>
            <consortium name="Pathogen Informatics"/>
        </authorList>
    </citation>
    <scope>NUCLEOTIDE SEQUENCE [LARGE SCALE GENOMIC DNA]</scope>
    <source>
        <strain evidence="2 3">2789STDY5608835</strain>
    </source>
</reference>
<sequence>MYAKAKVCMEWVKFMTRKYDIGMFLVYIIILCLIVSHKYPQNSENLMKMTSDDPFVIENKEFTLADYAYTENKSSFFFLLKDENDNTYIMSATKFPLVDRYELFDRKIFYDKEILEKKDFYNKVVVVNENDKLVLQEKKIFPIQYLCIVLTAVVLIIRILAGFIKKR</sequence>
<dbReference type="Proteomes" id="UP000095395">
    <property type="component" value="Unassembled WGS sequence"/>
</dbReference>
<keyword evidence="1" id="KW-1133">Transmembrane helix</keyword>
<keyword evidence="1" id="KW-0812">Transmembrane</keyword>
<proteinExistence type="predicted"/>
<evidence type="ECO:0000313" key="3">
    <source>
        <dbReference type="Proteomes" id="UP000095395"/>
    </source>
</evidence>
<evidence type="ECO:0000256" key="1">
    <source>
        <dbReference type="SAM" id="Phobius"/>
    </source>
</evidence>
<protein>
    <submittedName>
        <fullName evidence="2">Uncharacterized protein</fullName>
    </submittedName>
</protein>
<organism evidence="2 3">
    <name type="scientific">Roseburia inulinivorans</name>
    <dbReference type="NCBI Taxonomy" id="360807"/>
    <lineage>
        <taxon>Bacteria</taxon>
        <taxon>Bacillati</taxon>
        <taxon>Bacillota</taxon>
        <taxon>Clostridia</taxon>
        <taxon>Lachnospirales</taxon>
        <taxon>Lachnospiraceae</taxon>
        <taxon>Roseburia</taxon>
    </lineage>
</organism>
<feature type="transmembrane region" description="Helical" evidence="1">
    <location>
        <begin position="143"/>
        <end position="164"/>
    </location>
</feature>
<gene>
    <name evidence="2" type="ORF">ERS852392_03210</name>
</gene>
<name>A0A174FAW1_9FIRM</name>